<keyword evidence="1" id="KW-0472">Membrane</keyword>
<keyword evidence="1" id="KW-1133">Transmembrane helix</keyword>
<feature type="transmembrane region" description="Helical" evidence="1">
    <location>
        <begin position="191"/>
        <end position="221"/>
    </location>
</feature>
<protein>
    <recommendedName>
        <fullName evidence="4">Glycerophosphoryl diester phosphodiesterase family protein</fullName>
    </recommendedName>
</protein>
<sequence length="295" mass="33226">MHDFIQFKKQRELGTILSDTFKFIRLQWKPLFGLIFRIAGPALVLLVLAYVFYMQTVFGSFGTLGSNPSFFSSSEFGVSLILALVLIIIAGIAYYGLMYGTVMYSIRSYMNNNGLIDKKEVINGVKTDFWKLMGISVLTALMIAVGFLVCIAPGIYLAVVLATTYGILVFEKRSVTDSISYSFELIKGEWWITFATLLVILILYYIIMVIAQIPQYIYFFIKMFTIAETIDSDPASMFDGVYIALNGVALLAQYILYVIIVITTGFIYFNLNEKKHFTGTIETIESIGERETTGD</sequence>
<evidence type="ECO:0008006" key="4">
    <source>
        <dbReference type="Google" id="ProtNLM"/>
    </source>
</evidence>
<feature type="transmembrane region" description="Helical" evidence="1">
    <location>
        <begin position="76"/>
        <end position="97"/>
    </location>
</feature>
<organism evidence="2 3">
    <name type="scientific">Marinirhabdus gelatinilytica</name>
    <dbReference type="NCBI Taxonomy" id="1703343"/>
    <lineage>
        <taxon>Bacteria</taxon>
        <taxon>Pseudomonadati</taxon>
        <taxon>Bacteroidota</taxon>
        <taxon>Flavobacteriia</taxon>
        <taxon>Flavobacteriales</taxon>
        <taxon>Flavobacteriaceae</taxon>
    </lineage>
</organism>
<name>A0A370QFD7_9FLAO</name>
<evidence type="ECO:0000256" key="1">
    <source>
        <dbReference type="SAM" id="Phobius"/>
    </source>
</evidence>
<dbReference type="RefSeq" id="WP_115123285.1">
    <property type="nucleotide sequence ID" value="NZ_QRAO01000002.1"/>
</dbReference>
<feature type="transmembrane region" description="Helical" evidence="1">
    <location>
        <begin position="241"/>
        <end position="269"/>
    </location>
</feature>
<dbReference type="Proteomes" id="UP000255317">
    <property type="component" value="Unassembled WGS sequence"/>
</dbReference>
<feature type="transmembrane region" description="Helical" evidence="1">
    <location>
        <begin position="31"/>
        <end position="56"/>
    </location>
</feature>
<proteinExistence type="predicted"/>
<dbReference type="OrthoDB" id="1049480at2"/>
<feature type="transmembrane region" description="Helical" evidence="1">
    <location>
        <begin position="154"/>
        <end position="170"/>
    </location>
</feature>
<evidence type="ECO:0000313" key="3">
    <source>
        <dbReference type="Proteomes" id="UP000255317"/>
    </source>
</evidence>
<gene>
    <name evidence="2" type="ORF">C8D94_102262</name>
</gene>
<dbReference type="EMBL" id="QRAO01000002">
    <property type="protein sequence ID" value="RDK87082.1"/>
    <property type="molecule type" value="Genomic_DNA"/>
</dbReference>
<evidence type="ECO:0000313" key="2">
    <source>
        <dbReference type="EMBL" id="RDK87082.1"/>
    </source>
</evidence>
<reference evidence="2 3" key="1">
    <citation type="submission" date="2018-07" db="EMBL/GenBank/DDBJ databases">
        <title>Genomic Encyclopedia of Type Strains, Phase IV (KMG-IV): sequencing the most valuable type-strain genomes for metagenomic binning, comparative biology and taxonomic classification.</title>
        <authorList>
            <person name="Goeker M."/>
        </authorList>
    </citation>
    <scope>NUCLEOTIDE SEQUENCE [LARGE SCALE GENOMIC DNA]</scope>
    <source>
        <strain evidence="2 3">DSM 101478</strain>
    </source>
</reference>
<keyword evidence="1" id="KW-0812">Transmembrane</keyword>
<feature type="transmembrane region" description="Helical" evidence="1">
    <location>
        <begin position="129"/>
        <end position="148"/>
    </location>
</feature>
<dbReference type="AlphaFoldDB" id="A0A370QFD7"/>
<accession>A0A370QFD7</accession>
<comment type="caution">
    <text evidence="2">The sequence shown here is derived from an EMBL/GenBank/DDBJ whole genome shotgun (WGS) entry which is preliminary data.</text>
</comment>
<keyword evidence="3" id="KW-1185">Reference proteome</keyword>